<reference evidence="2" key="1">
    <citation type="journal article" date="2020" name="Appl. Environ. Microbiol.">
        <title>Medium-Chain Fatty Acid Synthesis by 'Candidatus Weimeria bifida' gen. nov., sp. nov., and 'Candidatus Pseudoramibacter fermentans' sp. nov.</title>
        <authorList>
            <person name="Scarborough M.J."/>
            <person name="Myers K.S."/>
            <person name="Donohue T.J."/>
            <person name="Noguera D.R."/>
        </authorList>
    </citation>
    <scope>NUCLEOTIDE SEQUENCE</scope>
    <source>
        <strain evidence="2">LCO1.1</strain>
    </source>
</reference>
<dbReference type="PANTHER" id="PTHR35007">
    <property type="entry name" value="INTEGRAL MEMBRANE PROTEIN-RELATED"/>
    <property type="match status" value="1"/>
</dbReference>
<proteinExistence type="predicted"/>
<keyword evidence="3" id="KW-1185">Reference proteome</keyword>
<keyword evidence="1" id="KW-1133">Transmembrane helix</keyword>
<dbReference type="AlphaFoldDB" id="A0A6N7J2U9"/>
<dbReference type="PANTHER" id="PTHR35007:SF1">
    <property type="entry name" value="PILUS ASSEMBLY PROTEIN"/>
    <property type="match status" value="1"/>
</dbReference>
<evidence type="ECO:0000313" key="2">
    <source>
        <dbReference type="EMBL" id="MQN02079.1"/>
    </source>
</evidence>
<keyword evidence="1" id="KW-0472">Membrane</keyword>
<evidence type="ECO:0000313" key="3">
    <source>
        <dbReference type="Proteomes" id="UP000460257"/>
    </source>
</evidence>
<feature type="transmembrane region" description="Helical" evidence="1">
    <location>
        <begin position="37"/>
        <end position="58"/>
    </location>
</feature>
<evidence type="ECO:0008006" key="4">
    <source>
        <dbReference type="Google" id="ProtNLM"/>
    </source>
</evidence>
<comment type="caution">
    <text evidence="2">The sequence shown here is derived from an EMBL/GenBank/DDBJ whole genome shotgun (WGS) entry which is preliminary data.</text>
</comment>
<feature type="transmembrane region" description="Helical" evidence="1">
    <location>
        <begin position="197"/>
        <end position="215"/>
    </location>
</feature>
<sequence>MGEERETRKHQEIIDGRTLGRSQKLLLLAENVGLTAALAWVFYNSLWGILLFPIVVWFNTKRMKEEAGEKFSKQLELEYREMFISITGSLQTGYSIERAFLESTEPLRIIYGEKSVLLPHLVELNSKVRLRKPVEQAFEELSEKFDSEDLSDFAEIFRFGKRLGGDYIENIKSSTRRISERVEVKQEIRASIAQQQLELKVMMVMPLGILAYMKISAPEFLTPSYGNFIGIVVMTACLAVYVGCIALGRKIIDIRV</sequence>
<keyword evidence="1" id="KW-0812">Transmembrane</keyword>
<organism evidence="2 3">
    <name type="scientific">Candidatus Weimeria bifida</name>
    <dbReference type="NCBI Taxonomy" id="2599074"/>
    <lineage>
        <taxon>Bacteria</taxon>
        <taxon>Bacillati</taxon>
        <taxon>Bacillota</taxon>
        <taxon>Clostridia</taxon>
        <taxon>Lachnospirales</taxon>
        <taxon>Lachnospiraceae</taxon>
        <taxon>Candidatus Weimeria</taxon>
    </lineage>
</organism>
<dbReference type="EMBL" id="VOGC01000007">
    <property type="protein sequence ID" value="MQN02079.1"/>
    <property type="molecule type" value="Genomic_DNA"/>
</dbReference>
<evidence type="ECO:0000256" key="1">
    <source>
        <dbReference type="SAM" id="Phobius"/>
    </source>
</evidence>
<gene>
    <name evidence="2" type="ORF">FRC54_09305</name>
</gene>
<name>A0A6N7J2U9_9FIRM</name>
<accession>A0A6N7J2U9</accession>
<dbReference type="Proteomes" id="UP000460257">
    <property type="component" value="Unassembled WGS sequence"/>
</dbReference>
<feature type="transmembrane region" description="Helical" evidence="1">
    <location>
        <begin position="227"/>
        <end position="248"/>
    </location>
</feature>
<protein>
    <recommendedName>
        <fullName evidence="4">Type II secretion system protein GspF domain-containing protein</fullName>
    </recommendedName>
</protein>